<dbReference type="PANTHER" id="PTHR35848">
    <property type="entry name" value="OXALATE-BINDING PROTEIN"/>
    <property type="match status" value="1"/>
</dbReference>
<name>A0ABV7GCK4_9GAMM</name>
<proteinExistence type="predicted"/>
<dbReference type="Proteomes" id="UP001595621">
    <property type="component" value="Unassembled WGS sequence"/>
</dbReference>
<dbReference type="PANTHER" id="PTHR35848:SF9">
    <property type="entry name" value="SLL1358 PROTEIN"/>
    <property type="match status" value="1"/>
</dbReference>
<dbReference type="EMBL" id="JBHRTD010000012">
    <property type="protein sequence ID" value="MFC3138403.1"/>
    <property type="molecule type" value="Genomic_DNA"/>
</dbReference>
<evidence type="ECO:0000256" key="1">
    <source>
        <dbReference type="ARBA" id="ARBA00022723"/>
    </source>
</evidence>
<dbReference type="InterPro" id="IPR051610">
    <property type="entry name" value="GPI/OXD"/>
</dbReference>
<reference evidence="5" key="1">
    <citation type="journal article" date="2019" name="Int. J. Syst. Evol. Microbiol.">
        <title>The Global Catalogue of Microorganisms (GCM) 10K type strain sequencing project: providing services to taxonomists for standard genome sequencing and annotation.</title>
        <authorList>
            <consortium name="The Broad Institute Genomics Platform"/>
            <consortium name="The Broad Institute Genome Sequencing Center for Infectious Disease"/>
            <person name="Wu L."/>
            <person name="Ma J."/>
        </authorList>
    </citation>
    <scope>NUCLEOTIDE SEQUENCE [LARGE SCALE GENOMIC DNA]</scope>
    <source>
        <strain evidence="5">KCTC 52277</strain>
    </source>
</reference>
<evidence type="ECO:0000313" key="4">
    <source>
        <dbReference type="EMBL" id="MFC3138403.1"/>
    </source>
</evidence>
<feature type="compositionally biased region" description="Polar residues" evidence="2">
    <location>
        <begin position="113"/>
        <end position="122"/>
    </location>
</feature>
<comment type="caution">
    <text evidence="4">The sequence shown here is derived from an EMBL/GenBank/DDBJ whole genome shotgun (WGS) entry which is preliminary data.</text>
</comment>
<sequence length="122" mass="13704">MDKVSPAVAEHYHWGEGADGWHLVKTDSLSVIQERMPANSHEQMHRHQYATQFFYILKGKAVMRFLQESVLLKAGEGILIEPGRYHQMCNESTGELHFTVTSTPPSHGDRVLLSSTKGLTQG</sequence>
<keyword evidence="1" id="KW-0479">Metal-binding</keyword>
<gene>
    <name evidence="4" type="ORF">ACFOE0_09430</name>
</gene>
<accession>A0ABV7GCK4</accession>
<feature type="domain" description="Cupin type-2" evidence="3">
    <location>
        <begin position="35"/>
        <end position="100"/>
    </location>
</feature>
<evidence type="ECO:0000259" key="3">
    <source>
        <dbReference type="Pfam" id="PF07883"/>
    </source>
</evidence>
<dbReference type="RefSeq" id="WP_248935638.1">
    <property type="nucleotide sequence ID" value="NZ_JAKILF010000003.1"/>
</dbReference>
<dbReference type="SUPFAM" id="SSF51182">
    <property type="entry name" value="RmlC-like cupins"/>
    <property type="match status" value="1"/>
</dbReference>
<dbReference type="InterPro" id="IPR011051">
    <property type="entry name" value="RmlC_Cupin_sf"/>
</dbReference>
<organism evidence="4 5">
    <name type="scientific">Shewanella submarina</name>
    <dbReference type="NCBI Taxonomy" id="2016376"/>
    <lineage>
        <taxon>Bacteria</taxon>
        <taxon>Pseudomonadati</taxon>
        <taxon>Pseudomonadota</taxon>
        <taxon>Gammaproteobacteria</taxon>
        <taxon>Alteromonadales</taxon>
        <taxon>Shewanellaceae</taxon>
        <taxon>Shewanella</taxon>
    </lineage>
</organism>
<feature type="region of interest" description="Disordered" evidence="2">
    <location>
        <begin position="103"/>
        <end position="122"/>
    </location>
</feature>
<dbReference type="InterPro" id="IPR014710">
    <property type="entry name" value="RmlC-like_jellyroll"/>
</dbReference>
<keyword evidence="5" id="KW-1185">Reference proteome</keyword>
<dbReference type="InterPro" id="IPR013096">
    <property type="entry name" value="Cupin_2"/>
</dbReference>
<dbReference type="Gene3D" id="2.60.120.10">
    <property type="entry name" value="Jelly Rolls"/>
    <property type="match status" value="1"/>
</dbReference>
<protein>
    <submittedName>
        <fullName evidence="4">Cupin domain-containing protein</fullName>
    </submittedName>
</protein>
<evidence type="ECO:0000313" key="5">
    <source>
        <dbReference type="Proteomes" id="UP001595621"/>
    </source>
</evidence>
<evidence type="ECO:0000256" key="2">
    <source>
        <dbReference type="SAM" id="MobiDB-lite"/>
    </source>
</evidence>
<dbReference type="Pfam" id="PF07883">
    <property type="entry name" value="Cupin_2"/>
    <property type="match status" value="1"/>
</dbReference>